<dbReference type="RefSeq" id="WP_145282208.1">
    <property type="nucleotide sequence ID" value="NZ_CP036318.1"/>
</dbReference>
<sequence length="72" mass="7759">MTDLLEKAFEHASKLPPQQQDALAKWLLNEIAADNAWDATFAKSPALLASLASEALQEKDGGDAQPLVPDEL</sequence>
<protein>
    <recommendedName>
        <fullName evidence="3">Addiction module component</fullName>
    </recommendedName>
</protein>
<name>A0A518INE6_9BACT</name>
<reference evidence="1 2" key="1">
    <citation type="submission" date="2019-02" db="EMBL/GenBank/DDBJ databases">
        <title>Deep-cultivation of Planctomycetes and their phenomic and genomic characterization uncovers novel biology.</title>
        <authorList>
            <person name="Wiegand S."/>
            <person name="Jogler M."/>
            <person name="Boedeker C."/>
            <person name="Pinto D."/>
            <person name="Vollmers J."/>
            <person name="Rivas-Marin E."/>
            <person name="Kohn T."/>
            <person name="Peeters S.H."/>
            <person name="Heuer A."/>
            <person name="Rast P."/>
            <person name="Oberbeckmann S."/>
            <person name="Bunk B."/>
            <person name="Jeske O."/>
            <person name="Meyerdierks A."/>
            <person name="Storesund J.E."/>
            <person name="Kallscheuer N."/>
            <person name="Luecker S."/>
            <person name="Lage O.M."/>
            <person name="Pohl T."/>
            <person name="Merkel B.J."/>
            <person name="Hornburger P."/>
            <person name="Mueller R.-W."/>
            <person name="Bruemmer F."/>
            <person name="Labrenz M."/>
            <person name="Spormann A.M."/>
            <person name="Op den Camp H."/>
            <person name="Overmann J."/>
            <person name="Amann R."/>
            <person name="Jetten M.S.M."/>
            <person name="Mascher T."/>
            <person name="Medema M.H."/>
            <person name="Devos D.P."/>
            <person name="Kaster A.-K."/>
            <person name="Ovreas L."/>
            <person name="Rohde M."/>
            <person name="Galperin M.Y."/>
            <person name="Jogler C."/>
        </authorList>
    </citation>
    <scope>NUCLEOTIDE SEQUENCE [LARGE SCALE GENOMIC DNA]</scope>
    <source>
        <strain evidence="1 2">Mal33</strain>
    </source>
</reference>
<keyword evidence="2" id="KW-1185">Reference proteome</keyword>
<evidence type="ECO:0000313" key="1">
    <source>
        <dbReference type="EMBL" id="QDV54614.1"/>
    </source>
</evidence>
<evidence type="ECO:0000313" key="2">
    <source>
        <dbReference type="Proteomes" id="UP000316770"/>
    </source>
</evidence>
<evidence type="ECO:0008006" key="3">
    <source>
        <dbReference type="Google" id="ProtNLM"/>
    </source>
</evidence>
<organism evidence="1 2">
    <name type="scientific">Rosistilla oblonga</name>
    <dbReference type="NCBI Taxonomy" id="2527990"/>
    <lineage>
        <taxon>Bacteria</taxon>
        <taxon>Pseudomonadati</taxon>
        <taxon>Planctomycetota</taxon>
        <taxon>Planctomycetia</taxon>
        <taxon>Pirellulales</taxon>
        <taxon>Pirellulaceae</taxon>
        <taxon>Rosistilla</taxon>
    </lineage>
</organism>
<accession>A0A518INE6</accession>
<dbReference type="EMBL" id="CP036318">
    <property type="protein sequence ID" value="QDV54614.1"/>
    <property type="molecule type" value="Genomic_DNA"/>
</dbReference>
<dbReference type="Proteomes" id="UP000316770">
    <property type="component" value="Chromosome"/>
</dbReference>
<gene>
    <name evidence="1" type="ORF">Mal33_05690</name>
</gene>
<dbReference type="AlphaFoldDB" id="A0A518INE6"/>
<proteinExistence type="predicted"/>